<dbReference type="Gene3D" id="3.80.10.10">
    <property type="entry name" value="Ribonuclease Inhibitor"/>
    <property type="match status" value="3"/>
</dbReference>
<dbReference type="InterPro" id="IPR036388">
    <property type="entry name" value="WH-like_DNA-bd_sf"/>
</dbReference>
<comment type="similarity">
    <text evidence="1">Belongs to the disease resistance NB-LRR family.</text>
</comment>
<dbReference type="Proteomes" id="UP000019116">
    <property type="component" value="Chromosome 1D"/>
</dbReference>
<dbReference type="InterPro" id="IPR041118">
    <property type="entry name" value="Rx_N"/>
</dbReference>
<dbReference type="InterPro" id="IPR002182">
    <property type="entry name" value="NB-ARC"/>
</dbReference>
<dbReference type="PRINTS" id="PR00364">
    <property type="entry name" value="DISEASERSIST"/>
</dbReference>
<keyword evidence="3" id="KW-0677">Repeat</keyword>
<proteinExistence type="inferred from homology"/>
<dbReference type="InterPro" id="IPR027417">
    <property type="entry name" value="P-loop_NTPase"/>
</dbReference>
<dbReference type="SUPFAM" id="SSF52047">
    <property type="entry name" value="RNI-like"/>
    <property type="match status" value="2"/>
</dbReference>
<feature type="domain" description="R13L1/DRL21-like LRR repeat region" evidence="10">
    <location>
        <begin position="692"/>
        <end position="804"/>
    </location>
</feature>
<dbReference type="FunFam" id="3.40.50.300:FF:001091">
    <property type="entry name" value="Probable disease resistance protein At1g61300"/>
    <property type="match status" value="1"/>
</dbReference>
<dbReference type="InterPro" id="IPR056789">
    <property type="entry name" value="LRR_R13L1-DRL21"/>
</dbReference>
<evidence type="ECO:0000256" key="6">
    <source>
        <dbReference type="ARBA" id="ARBA00022840"/>
    </source>
</evidence>
<dbReference type="GeneID" id="123161944"/>
<sequence>MGEVVATMAIRPLVSMLMNKASNYLLNKYKVMEGMEEEHRTLERKLPAILDVITDAEEQATAHREGAKAWLQELKRVAHAANEVFDEFKYEALRREAKKKGHYSKLGFDVIKLFPTHNRIAFRYKMGRKLCRILQAIEVLIADMQAFGFKYQSEQPVSKDWRHTDYVIIAPQEIANRSRGKDKKKIVDTLLGQAGNADLAVVPIVGMGGLGKTTLAQLIYNEPKVQKHFQLLLWVCVSDTFDVNSLAKSIVEASPGKNDDIAKPPLDRLQKLVRGQRYLLVLDDVWNREVDKWERLKVCLQCGGTGSAVLTTTRDNQVAEIMGADRAYHLSDLDDSFLKEIIDSRAFSPEKEKPAVLVKMVGEIVKRCCGSPLAAIALGSVLRTKTTVKEWKAISSRSSICTDETGILPILKLSYNDLPSHMKQCFAFCAVFPKDYKIDVEKLIQLWIAHGFIPEHREDSPETVGKHIFNELASRSFFLDIEELEYVDAREYFSITTCKIHDLMHDIAMSIMDKECVVATKESSQIKWLPDTTRHLFLSCEQTEGMLNDAMERGSLAIRTLLCDNPVWSSLQHLSKYRSLHALKLCIKTIPFLLKPKYLHHLRYLDLSESYIKALLQNMSILYSLQTLDLSKCIYLDRLPKQMKYMTSLRHLYTHGCPELESMPPELGKLTNLQTLTCFVAAVTGPDCSDVAELQHLNLGGQLELCQIENVTEAEPKVANLGNKKELSELTLRWTFVCDSKVLDNFEPHDGLQVLKIYYYGGECIGMMQNMVEIQLFHCERLQFLFRSGASFTFPKLKVLTLEHLLKFERWWEINARQDQIGFPLLEKLFIKYCGMLTALPKAPLLREPCGGSYRLVRSPFPALKVLELEDLKSFQRWDVAAEGGRVLFTQLEKLSIKNCPKLMDLPRAPLLQELELKYLASFQRWDAVVEEEQILFPLLEKLSTEFPKVTELTEAPYLQELKLKYLESLQRQEAVVEEQILFPLLQKLSIQKCPRLIDLPEAPKLISLEIQDGKQEIFHFVGRYLSSLTKLILKLENTETTSEAECVSIVPMDNKEKWNQKSPLTVMKLRCCNSFFGAGAPEPWDYFGHLEALAIDSCDVLVHWPDKVFQSLVALRRLSIRNCKNLTGCAQAPPDPESSLHLPASATERSQHLPGLESIELINCASLIEMFNVPESLKEMHIFGCHELKSIFGKQQGMSQLVQGLSCSEVTVPTVVSELSSSSMNHFFPCLEYLQLSGCDSLSAVLDLPASLKTISIGACRNIQVLSCQLNGLQKPQVTTSINIPEPSTAVAREHSLPPCLESLHICCFSGMFGGILHLPNSLKTLKISGSSLTSLEFLSGEHPTALESLVIDSCSTLASLPNDPQAYRSLQRLEITCCPAIKKLPTCLQQQLGSIGFYKRLDAHYEVTAFKPKTWKEIPRLVHERRQARRS</sequence>
<evidence type="ECO:0000259" key="8">
    <source>
        <dbReference type="Pfam" id="PF18052"/>
    </source>
</evidence>
<dbReference type="Gramene" id="TraesCS1D02G006500.1">
    <property type="protein sequence ID" value="TraesCS1D02G006500.1"/>
    <property type="gene ID" value="TraesCS1D02G006500"/>
</dbReference>
<feature type="domain" description="Disease resistance N-terminal" evidence="8">
    <location>
        <begin position="14"/>
        <end position="100"/>
    </location>
</feature>
<dbReference type="Pfam" id="PF23559">
    <property type="entry name" value="WHD_DRP"/>
    <property type="match status" value="1"/>
</dbReference>
<dbReference type="GO" id="GO:0009626">
    <property type="term" value="P:plant-type hypersensitive response"/>
    <property type="evidence" value="ECO:0007669"/>
    <property type="project" value="UniProtKB-ARBA"/>
</dbReference>
<protein>
    <submittedName>
        <fullName evidence="11">Uncharacterized protein</fullName>
    </submittedName>
</protein>
<dbReference type="InterPro" id="IPR032675">
    <property type="entry name" value="LRR_dom_sf"/>
</dbReference>
<evidence type="ECO:0000256" key="2">
    <source>
        <dbReference type="ARBA" id="ARBA00022614"/>
    </source>
</evidence>
<keyword evidence="4" id="KW-0547">Nucleotide-binding</keyword>
<reference evidence="11" key="1">
    <citation type="submission" date="2018-08" db="EMBL/GenBank/DDBJ databases">
        <authorList>
            <person name="Rossello M."/>
        </authorList>
    </citation>
    <scope>NUCLEOTIDE SEQUENCE [LARGE SCALE GENOMIC DNA]</scope>
    <source>
        <strain evidence="11">cv. Chinese Spring</strain>
    </source>
</reference>
<evidence type="ECO:0000259" key="10">
    <source>
        <dbReference type="Pfam" id="PF25019"/>
    </source>
</evidence>
<dbReference type="Gene3D" id="3.40.50.300">
    <property type="entry name" value="P-loop containing nucleotide triphosphate hydrolases"/>
    <property type="match status" value="1"/>
</dbReference>
<dbReference type="GO" id="GO:0042742">
    <property type="term" value="P:defense response to bacterium"/>
    <property type="evidence" value="ECO:0007669"/>
    <property type="project" value="UniProtKB-ARBA"/>
</dbReference>
<feature type="domain" description="NB-ARC" evidence="7">
    <location>
        <begin position="182"/>
        <end position="330"/>
    </location>
</feature>
<dbReference type="GO" id="GO:0043531">
    <property type="term" value="F:ADP binding"/>
    <property type="evidence" value="ECO:0007669"/>
    <property type="project" value="InterPro"/>
</dbReference>
<keyword evidence="12" id="KW-1185">Reference proteome</keyword>
<keyword evidence="5" id="KW-0611">Plant defense</keyword>
<evidence type="ECO:0000259" key="7">
    <source>
        <dbReference type="Pfam" id="PF00931"/>
    </source>
</evidence>
<keyword evidence="2" id="KW-0433">Leucine-rich repeat</keyword>
<evidence type="ECO:0000256" key="4">
    <source>
        <dbReference type="ARBA" id="ARBA00022741"/>
    </source>
</evidence>
<dbReference type="InterPro" id="IPR042197">
    <property type="entry name" value="Apaf_helical"/>
</dbReference>
<dbReference type="PANTHER" id="PTHR36766:SF55">
    <property type="entry name" value="OS11G0492900 PROTEIN"/>
    <property type="match status" value="1"/>
</dbReference>
<evidence type="ECO:0000256" key="5">
    <source>
        <dbReference type="ARBA" id="ARBA00022821"/>
    </source>
</evidence>
<keyword evidence="6" id="KW-0067">ATP-binding</keyword>
<dbReference type="Pfam" id="PF00931">
    <property type="entry name" value="NB-ARC"/>
    <property type="match status" value="1"/>
</dbReference>
<dbReference type="RefSeq" id="XP_044435690.1">
    <property type="nucleotide sequence ID" value="XM_044579755.1"/>
</dbReference>
<dbReference type="STRING" id="4565.A0A3B5ZM85"/>
<reference evidence="11" key="2">
    <citation type="submission" date="2018-10" db="UniProtKB">
        <authorList>
            <consortium name="EnsemblPlants"/>
        </authorList>
    </citation>
    <scope>IDENTIFICATION</scope>
</reference>
<feature type="domain" description="Disease resistance protein winged helix" evidence="9">
    <location>
        <begin position="431"/>
        <end position="508"/>
    </location>
</feature>
<dbReference type="GO" id="GO:0002758">
    <property type="term" value="P:innate immune response-activating signaling pathway"/>
    <property type="evidence" value="ECO:0007669"/>
    <property type="project" value="UniProtKB-ARBA"/>
</dbReference>
<gene>
    <name evidence="11" type="primary">LOC123161944</name>
</gene>
<dbReference type="Gene3D" id="1.10.8.430">
    <property type="entry name" value="Helical domain of apoptotic protease-activating factors"/>
    <property type="match status" value="1"/>
</dbReference>
<dbReference type="SUPFAM" id="SSF52058">
    <property type="entry name" value="L domain-like"/>
    <property type="match status" value="1"/>
</dbReference>
<dbReference type="Pfam" id="PF18052">
    <property type="entry name" value="Rx_N"/>
    <property type="match status" value="1"/>
</dbReference>
<accession>A0A3B5ZM85</accession>
<name>A0A3B5ZM85_WHEAT</name>
<dbReference type="Pfam" id="PF25019">
    <property type="entry name" value="LRR_R13L1-DRL21"/>
    <property type="match status" value="1"/>
</dbReference>
<evidence type="ECO:0000256" key="1">
    <source>
        <dbReference type="ARBA" id="ARBA00008894"/>
    </source>
</evidence>
<dbReference type="OrthoDB" id="644940at2759"/>
<dbReference type="SUPFAM" id="SSF52540">
    <property type="entry name" value="P-loop containing nucleoside triphosphate hydrolases"/>
    <property type="match status" value="1"/>
</dbReference>
<dbReference type="EnsemblPlants" id="TraesCS1D02G006500.1">
    <property type="protein sequence ID" value="TraesCS1D02G006500.1"/>
    <property type="gene ID" value="TraesCS1D02G006500"/>
</dbReference>
<dbReference type="GO" id="GO:0005524">
    <property type="term" value="F:ATP binding"/>
    <property type="evidence" value="ECO:0007669"/>
    <property type="project" value="UniProtKB-KW"/>
</dbReference>
<organism evidence="11">
    <name type="scientific">Triticum aestivum</name>
    <name type="common">Wheat</name>
    <dbReference type="NCBI Taxonomy" id="4565"/>
    <lineage>
        <taxon>Eukaryota</taxon>
        <taxon>Viridiplantae</taxon>
        <taxon>Streptophyta</taxon>
        <taxon>Embryophyta</taxon>
        <taxon>Tracheophyta</taxon>
        <taxon>Spermatophyta</taxon>
        <taxon>Magnoliopsida</taxon>
        <taxon>Liliopsida</taxon>
        <taxon>Poales</taxon>
        <taxon>Poaceae</taxon>
        <taxon>BOP clade</taxon>
        <taxon>Pooideae</taxon>
        <taxon>Triticodae</taxon>
        <taxon>Triticeae</taxon>
        <taxon>Triticinae</taxon>
        <taxon>Triticum</taxon>
    </lineage>
</organism>
<dbReference type="InterPro" id="IPR058922">
    <property type="entry name" value="WHD_DRP"/>
</dbReference>
<dbReference type="PANTHER" id="PTHR36766">
    <property type="entry name" value="PLANT BROAD-SPECTRUM MILDEW RESISTANCE PROTEIN RPW8"/>
    <property type="match status" value="1"/>
</dbReference>
<evidence type="ECO:0000313" key="11">
    <source>
        <dbReference type="EnsemblPlants" id="TraesCS1D02G006500.1"/>
    </source>
</evidence>
<dbReference type="Gramene" id="TraesWEE_scaffold_013347_01G000200.1">
    <property type="protein sequence ID" value="TraesWEE_scaffold_013347_01G000200.1"/>
    <property type="gene ID" value="TraesWEE_scaffold_013347_01G000200"/>
</dbReference>
<evidence type="ECO:0000256" key="3">
    <source>
        <dbReference type="ARBA" id="ARBA00022737"/>
    </source>
</evidence>
<evidence type="ECO:0000313" key="12">
    <source>
        <dbReference type="Proteomes" id="UP000019116"/>
    </source>
</evidence>
<dbReference type="Gene3D" id="1.20.5.4130">
    <property type="match status" value="1"/>
</dbReference>
<evidence type="ECO:0000259" key="9">
    <source>
        <dbReference type="Pfam" id="PF23559"/>
    </source>
</evidence>
<dbReference type="Gene3D" id="1.10.10.10">
    <property type="entry name" value="Winged helix-like DNA-binding domain superfamily/Winged helix DNA-binding domain"/>
    <property type="match status" value="1"/>
</dbReference>
<dbReference type="FunFam" id="1.10.10.10:FF:000322">
    <property type="entry name" value="Probable disease resistance protein At1g63360"/>
    <property type="match status" value="1"/>
</dbReference>
<dbReference type="Gramene" id="TraesCS1D03G0013000.1">
    <property type="protein sequence ID" value="TraesCS1D03G0013000.1.CDS"/>
    <property type="gene ID" value="TraesCS1D03G0013000"/>
</dbReference>